<evidence type="ECO:0000313" key="2">
    <source>
        <dbReference type="Proteomes" id="UP000531251"/>
    </source>
</evidence>
<protein>
    <submittedName>
        <fullName evidence="1">Uncharacterized protein</fullName>
    </submittedName>
</protein>
<gene>
    <name evidence="1" type="ORF">GGR89_000052</name>
</gene>
<organism evidence="1 2">
    <name type="scientific">Sphingomonas trueperi</name>
    <dbReference type="NCBI Taxonomy" id="53317"/>
    <lineage>
        <taxon>Bacteria</taxon>
        <taxon>Pseudomonadati</taxon>
        <taxon>Pseudomonadota</taxon>
        <taxon>Alphaproteobacteria</taxon>
        <taxon>Sphingomonadales</taxon>
        <taxon>Sphingomonadaceae</taxon>
        <taxon>Sphingomonas</taxon>
    </lineage>
</organism>
<evidence type="ECO:0000313" key="1">
    <source>
        <dbReference type="EMBL" id="NJB95760.1"/>
    </source>
</evidence>
<comment type="caution">
    <text evidence="1">The sequence shown here is derived from an EMBL/GenBank/DDBJ whole genome shotgun (WGS) entry which is preliminary data.</text>
</comment>
<dbReference type="EMBL" id="JAATJB010000001">
    <property type="protein sequence ID" value="NJB95760.1"/>
    <property type="molecule type" value="Genomic_DNA"/>
</dbReference>
<name>A0A7X6BB44_9SPHN</name>
<proteinExistence type="predicted"/>
<reference evidence="1 2" key="1">
    <citation type="submission" date="2020-03" db="EMBL/GenBank/DDBJ databases">
        <title>Genomic Encyclopedia of Type Strains, Phase IV (KMG-IV): sequencing the most valuable type-strain genomes for metagenomic binning, comparative biology and taxonomic classification.</title>
        <authorList>
            <person name="Goeker M."/>
        </authorList>
    </citation>
    <scope>NUCLEOTIDE SEQUENCE [LARGE SCALE GENOMIC DNA]</scope>
    <source>
        <strain evidence="1 2">DSM 7225</strain>
    </source>
</reference>
<dbReference type="Proteomes" id="UP000531251">
    <property type="component" value="Unassembled WGS sequence"/>
</dbReference>
<dbReference type="RefSeq" id="WP_277600100.1">
    <property type="nucleotide sequence ID" value="NZ_BAAADY010000022.1"/>
</dbReference>
<accession>A0A7X6BB44</accession>
<keyword evidence="2" id="KW-1185">Reference proteome</keyword>
<dbReference type="AlphaFoldDB" id="A0A7X6BB44"/>
<sequence length="43" mass="4489">MAIYHVNTLPSLELEAGMLVEQRGEAVLCSLTAGIASVIGAIF</sequence>